<evidence type="ECO:0000259" key="2">
    <source>
        <dbReference type="Pfam" id="PF00535"/>
    </source>
</evidence>
<evidence type="ECO:0000313" key="4">
    <source>
        <dbReference type="Proteomes" id="UP001623600"/>
    </source>
</evidence>
<dbReference type="InterPro" id="IPR050256">
    <property type="entry name" value="Glycosyltransferase_2"/>
</dbReference>
<organism evidence="3 4">
    <name type="scientific">Candidatus Clostridium helianthi</name>
    <dbReference type="NCBI Taxonomy" id="3381660"/>
    <lineage>
        <taxon>Bacteria</taxon>
        <taxon>Bacillati</taxon>
        <taxon>Bacillota</taxon>
        <taxon>Clostridia</taxon>
        <taxon>Eubacteriales</taxon>
        <taxon>Clostridiaceae</taxon>
        <taxon>Clostridium</taxon>
    </lineage>
</organism>
<name>A0ABW8RZD5_9CLOT</name>
<dbReference type="InterPro" id="IPR029044">
    <property type="entry name" value="Nucleotide-diphossugar_trans"/>
</dbReference>
<dbReference type="InterPro" id="IPR001173">
    <property type="entry name" value="Glyco_trans_2-like"/>
</dbReference>
<dbReference type="PANTHER" id="PTHR48090:SF7">
    <property type="entry name" value="RFBJ PROTEIN"/>
    <property type="match status" value="1"/>
</dbReference>
<sequence>MKVAILIPCYNEELTIGKVVDDFKREIPEADIYVYDNNSKDNTSAVAKEHGAIVVSEYRQGKGNVVRSMFRDIEADIYVMVDGDDTYPAEFARKLMKPIIDGQADMVIGDRLSNGTYESENKRAFHNFGNKLVQSLIGVLFKNEINDIMTGYRAFSRFFVKTMPILSDGFQIETEMSIHALDKKFLLKEIAIDYRDRPKGSESKLNTVSDGFRVLNMLIDLFKNYKPMAFFSIIASLLFILGLGSGIPVICEFIDTRYVSKVPSAILAVSLIIISILSLTCGFILDTIAKNNKMQYEMYLNTYKQQIIKYNNIDINQEIQLTNTQHNSNADNNTFLNI</sequence>
<keyword evidence="4" id="KW-1185">Reference proteome</keyword>
<gene>
    <name evidence="3" type="ORF">ACJDTP_02100</name>
</gene>
<dbReference type="Pfam" id="PF00535">
    <property type="entry name" value="Glycos_transf_2"/>
    <property type="match status" value="1"/>
</dbReference>
<accession>A0ABW8RZD5</accession>
<reference evidence="3 4" key="1">
    <citation type="submission" date="2024-11" db="EMBL/GenBank/DDBJ databases">
        <authorList>
            <person name="Heng Y.C."/>
            <person name="Lim A.C.H."/>
            <person name="Lee J.K.Y."/>
            <person name="Kittelmann S."/>
        </authorList>
    </citation>
    <scope>NUCLEOTIDE SEQUENCE [LARGE SCALE GENOMIC DNA]</scope>
    <source>
        <strain evidence="3 4">WILCCON 0112</strain>
    </source>
</reference>
<evidence type="ECO:0000313" key="3">
    <source>
        <dbReference type="EMBL" id="MFL0163856.1"/>
    </source>
</evidence>
<protein>
    <submittedName>
        <fullName evidence="3">Glycosyltransferase family 2 protein</fullName>
    </submittedName>
</protein>
<dbReference type="Gene3D" id="3.90.550.10">
    <property type="entry name" value="Spore Coat Polysaccharide Biosynthesis Protein SpsA, Chain A"/>
    <property type="match status" value="1"/>
</dbReference>
<dbReference type="RefSeq" id="WP_406760348.1">
    <property type="nucleotide sequence ID" value="NZ_JBJIAB010000002.1"/>
</dbReference>
<evidence type="ECO:0000256" key="1">
    <source>
        <dbReference type="SAM" id="Phobius"/>
    </source>
</evidence>
<proteinExistence type="predicted"/>
<keyword evidence="1" id="KW-0812">Transmembrane</keyword>
<feature type="transmembrane region" description="Helical" evidence="1">
    <location>
        <begin position="228"/>
        <end position="250"/>
    </location>
</feature>
<dbReference type="EMBL" id="JBJIAB010000002">
    <property type="protein sequence ID" value="MFL0163856.1"/>
    <property type="molecule type" value="Genomic_DNA"/>
</dbReference>
<feature type="domain" description="Glycosyltransferase 2-like" evidence="2">
    <location>
        <begin position="5"/>
        <end position="161"/>
    </location>
</feature>
<dbReference type="SUPFAM" id="SSF53448">
    <property type="entry name" value="Nucleotide-diphospho-sugar transferases"/>
    <property type="match status" value="1"/>
</dbReference>
<keyword evidence="1" id="KW-0472">Membrane</keyword>
<dbReference type="Proteomes" id="UP001623600">
    <property type="component" value="Unassembled WGS sequence"/>
</dbReference>
<keyword evidence="1" id="KW-1133">Transmembrane helix</keyword>
<dbReference type="PANTHER" id="PTHR48090">
    <property type="entry name" value="UNDECAPRENYL-PHOSPHATE 4-DEOXY-4-FORMAMIDO-L-ARABINOSE TRANSFERASE-RELATED"/>
    <property type="match status" value="1"/>
</dbReference>
<dbReference type="CDD" id="cd04179">
    <property type="entry name" value="DPM_DPG-synthase_like"/>
    <property type="match status" value="1"/>
</dbReference>
<comment type="caution">
    <text evidence="3">The sequence shown here is derived from an EMBL/GenBank/DDBJ whole genome shotgun (WGS) entry which is preliminary data.</text>
</comment>
<feature type="transmembrane region" description="Helical" evidence="1">
    <location>
        <begin position="262"/>
        <end position="285"/>
    </location>
</feature>